<keyword evidence="1" id="KW-1133">Transmembrane helix</keyword>
<dbReference type="GeneID" id="93043147"/>
<comment type="caution">
    <text evidence="2">The sequence shown here is derived from an EMBL/GenBank/DDBJ whole genome shotgun (WGS) entry which is preliminary data.</text>
</comment>
<keyword evidence="1" id="KW-0812">Transmembrane</keyword>
<dbReference type="InterPro" id="IPR011330">
    <property type="entry name" value="Glyco_hydro/deAcase_b/a-brl"/>
</dbReference>
<dbReference type="Gene3D" id="3.20.20.370">
    <property type="entry name" value="Glycoside hydrolase/deacetylase"/>
    <property type="match status" value="1"/>
</dbReference>
<evidence type="ECO:0000256" key="1">
    <source>
        <dbReference type="SAM" id="Phobius"/>
    </source>
</evidence>
<sequence>MKVIVSHDVDNLTRKEHKKDLIVIKMIIRAFLELFLFRINISTFLSRLNCIIKNNFTNIDNLVEFDVTYNTKATYFFATSNDNTLAYKAEAAKEPIQYILKNNLNVGLHGIAYNNFNEMKKEYDTFNLLHNTKDIGIRMHYLRRDNNTFSYMKDIGYTFDTTEYSKELKQPYITEEGLIEIPFHIMDSYLFQENGLQKYNLKYAIDFTKKIIDLNYDKDIIFNINLHQEYFSNGWKDWKDWYIWLVTYCNSKKIEFVSYQEVVNELTDKSNRYTELRTTR</sequence>
<keyword evidence="1" id="KW-0472">Membrane</keyword>
<dbReference type="EMBL" id="JAMRYU010000001">
    <property type="protein sequence ID" value="MDC4238579.1"/>
    <property type="molecule type" value="Genomic_DNA"/>
</dbReference>
<dbReference type="AlphaFoldDB" id="A0A9X3XJ36"/>
<proteinExistence type="predicted"/>
<evidence type="ECO:0000313" key="3">
    <source>
        <dbReference type="Proteomes" id="UP001141183"/>
    </source>
</evidence>
<dbReference type="SUPFAM" id="SSF88713">
    <property type="entry name" value="Glycoside hydrolase/deacetylase"/>
    <property type="match status" value="1"/>
</dbReference>
<dbReference type="GO" id="GO:0005975">
    <property type="term" value="P:carbohydrate metabolic process"/>
    <property type="evidence" value="ECO:0007669"/>
    <property type="project" value="InterPro"/>
</dbReference>
<keyword evidence="3" id="KW-1185">Reference proteome</keyword>
<accession>A0A9X3XJ36</accession>
<reference evidence="2" key="1">
    <citation type="submission" date="2022-05" db="EMBL/GenBank/DDBJ databases">
        <title>Draft genome sequence of Clostridium tertium strain CP3 isolated from Peru.</title>
        <authorList>
            <person name="Hurtado R."/>
            <person name="Lima L."/>
            <person name="Sousa T."/>
            <person name="Jaiswal A.K."/>
            <person name="Tiwari S."/>
            <person name="Maturrano L."/>
            <person name="Brenig B."/>
            <person name="Azevedo V."/>
        </authorList>
    </citation>
    <scope>NUCLEOTIDE SEQUENCE</scope>
    <source>
        <strain evidence="2">CP3</strain>
    </source>
</reference>
<dbReference type="Proteomes" id="UP001141183">
    <property type="component" value="Unassembled WGS sequence"/>
</dbReference>
<protein>
    <submittedName>
        <fullName evidence="2">Uncharacterized protein</fullName>
    </submittedName>
</protein>
<name>A0A9X3XJ36_9CLOT</name>
<evidence type="ECO:0000313" key="2">
    <source>
        <dbReference type="EMBL" id="MDC4238579.1"/>
    </source>
</evidence>
<gene>
    <name evidence="2" type="ORF">NE398_00125</name>
</gene>
<feature type="transmembrane region" description="Helical" evidence="1">
    <location>
        <begin position="21"/>
        <end position="41"/>
    </location>
</feature>
<dbReference type="RefSeq" id="WP_008680496.1">
    <property type="nucleotide sequence ID" value="NZ_BAAACM010000009.1"/>
</dbReference>
<organism evidence="2 3">
    <name type="scientific">Clostridium tertium</name>
    <dbReference type="NCBI Taxonomy" id="1559"/>
    <lineage>
        <taxon>Bacteria</taxon>
        <taxon>Bacillati</taxon>
        <taxon>Bacillota</taxon>
        <taxon>Clostridia</taxon>
        <taxon>Eubacteriales</taxon>
        <taxon>Clostridiaceae</taxon>
        <taxon>Clostridium</taxon>
    </lineage>
</organism>